<dbReference type="PANTHER" id="PTHR19303:SF74">
    <property type="entry name" value="POGO TRANSPOSABLE ELEMENT WITH KRAB DOMAIN"/>
    <property type="match status" value="1"/>
</dbReference>
<dbReference type="EMBL" id="SNRW01002975">
    <property type="protein sequence ID" value="KAA6391158.1"/>
    <property type="molecule type" value="Genomic_DNA"/>
</dbReference>
<dbReference type="InterPro" id="IPR050863">
    <property type="entry name" value="CenT-Element_Derived"/>
</dbReference>
<dbReference type="OrthoDB" id="6273063at2759"/>
<reference evidence="2 3" key="1">
    <citation type="submission" date="2019-03" db="EMBL/GenBank/DDBJ databases">
        <title>Single cell metagenomics reveals metabolic interactions within the superorganism composed of flagellate Streblomastix strix and complex community of Bacteroidetes bacteria on its surface.</title>
        <authorList>
            <person name="Treitli S.C."/>
            <person name="Kolisko M."/>
            <person name="Husnik F."/>
            <person name="Keeling P."/>
            <person name="Hampl V."/>
        </authorList>
    </citation>
    <scope>NUCLEOTIDE SEQUENCE [LARGE SCALE GENOMIC DNA]</scope>
    <source>
        <strain evidence="2">ST1C</strain>
    </source>
</reference>
<dbReference type="PANTHER" id="PTHR19303">
    <property type="entry name" value="TRANSPOSON"/>
    <property type="match status" value="1"/>
</dbReference>
<evidence type="ECO:0000259" key="1">
    <source>
        <dbReference type="Pfam" id="PF03184"/>
    </source>
</evidence>
<protein>
    <recommendedName>
        <fullName evidence="1">DDE-1 domain-containing protein</fullName>
    </recommendedName>
</protein>
<dbReference type="Proteomes" id="UP000324800">
    <property type="component" value="Unassembled WGS sequence"/>
</dbReference>
<comment type="caution">
    <text evidence="2">The sequence shown here is derived from an EMBL/GenBank/DDBJ whole genome shotgun (WGS) entry which is preliminary data.</text>
</comment>
<dbReference type="InterPro" id="IPR004875">
    <property type="entry name" value="DDE_SF_endonuclease_dom"/>
</dbReference>
<proteinExistence type="predicted"/>
<name>A0A5J4W8D8_9EUKA</name>
<dbReference type="Gene3D" id="3.30.420.10">
    <property type="entry name" value="Ribonuclease H-like superfamily/Ribonuclease H"/>
    <property type="match status" value="1"/>
</dbReference>
<gene>
    <name evidence="2" type="ORF">EZS28_013320</name>
</gene>
<dbReference type="Pfam" id="PF03184">
    <property type="entry name" value="DDE_1"/>
    <property type="match status" value="1"/>
</dbReference>
<organism evidence="2 3">
    <name type="scientific">Streblomastix strix</name>
    <dbReference type="NCBI Taxonomy" id="222440"/>
    <lineage>
        <taxon>Eukaryota</taxon>
        <taxon>Metamonada</taxon>
        <taxon>Preaxostyla</taxon>
        <taxon>Oxymonadida</taxon>
        <taxon>Streblomastigidae</taxon>
        <taxon>Streblomastix</taxon>
    </lineage>
</organism>
<dbReference type="AlphaFoldDB" id="A0A5J4W8D8"/>
<accession>A0A5J4W8D8</accession>
<dbReference type="InterPro" id="IPR036397">
    <property type="entry name" value="RNaseH_sf"/>
</dbReference>
<dbReference type="GO" id="GO:0003677">
    <property type="term" value="F:DNA binding"/>
    <property type="evidence" value="ECO:0007669"/>
    <property type="project" value="TreeGrafter"/>
</dbReference>
<sequence length="342" mass="39893">MPNRRLFDNLTEAQMIADMEDAFRESKPFEPCTFIDHIRKHYHKDISRGWEQSFRDRHFREIKLYSARPRESSRFNATHEDTDRYEQELAQYVVGTDINFIFHIDESGDQPWVDAHNKCLLCPVGIREDQCVYKVNRSQKNYTVMPCINIAGDTIPPLIIINRLTLDPDIYDYGLRPGVDCFITTSKKGYMNKLIFVWWQENIFIPKLDELSSDRTVRAVLLMDNLKSHSTVEALQIMRNANIQPLFISKNSSHALQPLDFSTFHDLKSKLKKCNSNFEKGTQAARLQNLCYSIEDVTTTHKNRAAYLHVGLRMLPRSNPPVAEINHESLNARLRELFVLEQ</sequence>
<feature type="domain" description="DDE-1" evidence="1">
    <location>
        <begin position="141"/>
        <end position="273"/>
    </location>
</feature>
<dbReference type="GO" id="GO:0005634">
    <property type="term" value="C:nucleus"/>
    <property type="evidence" value="ECO:0007669"/>
    <property type="project" value="TreeGrafter"/>
</dbReference>
<evidence type="ECO:0000313" key="2">
    <source>
        <dbReference type="EMBL" id="KAA6391158.1"/>
    </source>
</evidence>
<evidence type="ECO:0000313" key="3">
    <source>
        <dbReference type="Proteomes" id="UP000324800"/>
    </source>
</evidence>